<evidence type="ECO:0000256" key="5">
    <source>
        <dbReference type="ARBA" id="ARBA00023014"/>
    </source>
</evidence>
<dbReference type="InterPro" id="IPR039650">
    <property type="entry name" value="HdrA-like"/>
</dbReference>
<dbReference type="EMBL" id="BLLL01000003">
    <property type="protein sequence ID" value="GFH62579.1"/>
    <property type="molecule type" value="Genomic_DNA"/>
</dbReference>
<keyword evidence="2" id="KW-0479">Metal-binding</keyword>
<sequence length="416" mass="45125">MSKAILVVGGGFAGLTAAIEAAELGHDVFIIEKSPWLGGRVAQLNKYFPKLCPPSCGLEIQFQRIRKNPRVKFFTLAEVTGLSGSKGNYTVTVRLQPRYTAPHSVDFSLLASSLVNEVDNDFDFGLSKRKALYKSMPFAFPDRYALDAQSLSKADVSRIADANFLNMTEQAREIELDVAAIVVTTGWKPYDVTHLANFGAGNVKNCISNMQMERLSSSFGPTGGRIVRPTDGRAPHSVAFVQCAGSRDQNHLDYCSYICCMASLKQCLYIAEQNPDARITVYYIDLRAPGRYVNVLEKVKAQPNVSFVKGKVAEAVQGRDDKVTLTVEDAVRGEKLTLTHDLVVLATGMQPSLAGDNPQLQLPLDEDGFIAGGEEVGIFAAGCARMPLDVTRTAQSATAAALKAIQTVKGGRRHGQ</sequence>
<organism evidence="6 7">
    <name type="scientific">Candidatus Desulfovibrio kirbyi</name>
    <dbReference type="NCBI Taxonomy" id="2696086"/>
    <lineage>
        <taxon>Bacteria</taxon>
        <taxon>Pseudomonadati</taxon>
        <taxon>Thermodesulfobacteriota</taxon>
        <taxon>Desulfovibrionia</taxon>
        <taxon>Desulfovibrionales</taxon>
        <taxon>Desulfovibrionaceae</taxon>
        <taxon>Desulfovibrio</taxon>
    </lineage>
</organism>
<evidence type="ECO:0000256" key="1">
    <source>
        <dbReference type="ARBA" id="ARBA00022485"/>
    </source>
</evidence>
<reference evidence="6 7" key="1">
    <citation type="journal article" date="2020" name="ISME J.">
        <title>Parallel Reductive Genome Evolution in Desulfovibrio Ectosymbionts Independently Acquired by Trichonympha Protists in the Termite Gut.</title>
        <authorList>
            <person name="Takeuchi M."/>
            <person name="Kuwahara H."/>
            <person name="Murakami T."/>
            <person name="Takahashi K."/>
            <person name="Kajitani R."/>
            <person name="Toyoda A."/>
            <person name="Itoh T."/>
            <person name="Ohkuma M."/>
            <person name="Hongoh Y."/>
        </authorList>
    </citation>
    <scope>NUCLEOTIDE SEQUENCE [LARGE SCALE GENOMIC DNA]</scope>
    <source>
        <strain evidence="6">ZnDsv-02</strain>
    </source>
</reference>
<protein>
    <submittedName>
        <fullName evidence="6">Quinone-modifying oxidoreductase subunit A</fullName>
    </submittedName>
</protein>
<evidence type="ECO:0000313" key="7">
    <source>
        <dbReference type="Proteomes" id="UP000505077"/>
    </source>
</evidence>
<dbReference type="SUPFAM" id="SSF51905">
    <property type="entry name" value="FAD/NAD(P)-binding domain"/>
    <property type="match status" value="1"/>
</dbReference>
<accession>A0A6L2R4X1</accession>
<dbReference type="GO" id="GO:0016491">
    <property type="term" value="F:oxidoreductase activity"/>
    <property type="evidence" value="ECO:0007669"/>
    <property type="project" value="UniProtKB-KW"/>
</dbReference>
<comment type="caution">
    <text evidence="6">The sequence shown here is derived from an EMBL/GenBank/DDBJ whole genome shotgun (WGS) entry which is preliminary data.</text>
</comment>
<dbReference type="Gene3D" id="3.50.50.60">
    <property type="entry name" value="FAD/NAD(P)-binding domain"/>
    <property type="match status" value="3"/>
</dbReference>
<dbReference type="GO" id="GO:0051539">
    <property type="term" value="F:4 iron, 4 sulfur cluster binding"/>
    <property type="evidence" value="ECO:0007669"/>
    <property type="project" value="UniProtKB-KW"/>
</dbReference>
<dbReference type="Proteomes" id="UP000505077">
    <property type="component" value="Unassembled WGS sequence"/>
</dbReference>
<dbReference type="Pfam" id="PF12831">
    <property type="entry name" value="FAD_oxidored"/>
    <property type="match status" value="1"/>
</dbReference>
<evidence type="ECO:0000256" key="3">
    <source>
        <dbReference type="ARBA" id="ARBA00023002"/>
    </source>
</evidence>
<dbReference type="PANTHER" id="PTHR43498">
    <property type="entry name" value="FERREDOXIN:COB-COM HETERODISULFIDE REDUCTASE SUBUNIT A"/>
    <property type="match status" value="1"/>
</dbReference>
<name>A0A6L2R4X1_9BACT</name>
<dbReference type="GO" id="GO:0046872">
    <property type="term" value="F:metal ion binding"/>
    <property type="evidence" value="ECO:0007669"/>
    <property type="project" value="UniProtKB-KW"/>
</dbReference>
<gene>
    <name evidence="6" type="primary">qmoA</name>
    <name evidence="6" type="ORF">ZNDK_0350</name>
</gene>
<keyword evidence="3" id="KW-0560">Oxidoreductase</keyword>
<proteinExistence type="predicted"/>
<dbReference type="PRINTS" id="PR00368">
    <property type="entry name" value="FADPNR"/>
</dbReference>
<dbReference type="PANTHER" id="PTHR43498:SF1">
    <property type="entry name" value="COB--COM HETERODISULFIDE REDUCTASE IRON-SULFUR SUBUNIT A"/>
    <property type="match status" value="1"/>
</dbReference>
<dbReference type="AlphaFoldDB" id="A0A6L2R4X1"/>
<keyword evidence="5" id="KW-0411">Iron-sulfur</keyword>
<evidence type="ECO:0000256" key="4">
    <source>
        <dbReference type="ARBA" id="ARBA00023004"/>
    </source>
</evidence>
<keyword evidence="4" id="KW-0408">Iron</keyword>
<evidence type="ECO:0000256" key="2">
    <source>
        <dbReference type="ARBA" id="ARBA00022723"/>
    </source>
</evidence>
<keyword evidence="1" id="KW-0004">4Fe-4S</keyword>
<evidence type="ECO:0000313" key="6">
    <source>
        <dbReference type="EMBL" id="GFH62579.1"/>
    </source>
</evidence>
<dbReference type="InterPro" id="IPR036188">
    <property type="entry name" value="FAD/NAD-bd_sf"/>
</dbReference>